<gene>
    <name evidence="1" type="ORF">SAMN05216179_2871</name>
</gene>
<sequence>MNFNLAKWVSFIMIIFLLSLLADGVGAEVGSKGLTNEIVELEEDGVDPNHSQAREKVLDYINTNVSETFAGMYIDREEKDLGVLVFLFTEEPSNHHKAQMKNLIEEPTEICFKEVAYTEQELMERQDEVNKDGLDYENFTIYHTGIDIINTKVEIGIAPYSEENAQKLYDKYGQDLINVVEGSKASTLEMQPLETAEEGKVTTIKPEESTSDDEGLNFFQKIIEAIKGWFQ</sequence>
<dbReference type="OrthoDB" id="2067368at2"/>
<evidence type="ECO:0000313" key="1">
    <source>
        <dbReference type="EMBL" id="SHN26543.1"/>
    </source>
</evidence>
<evidence type="ECO:0000313" key="2">
    <source>
        <dbReference type="Proteomes" id="UP000184184"/>
    </source>
</evidence>
<accession>A0A1M7Q7T1</accession>
<dbReference type="AlphaFoldDB" id="A0A1M7Q7T1"/>
<reference evidence="1 2" key="1">
    <citation type="submission" date="2016-11" db="EMBL/GenBank/DDBJ databases">
        <authorList>
            <person name="Jaros S."/>
            <person name="Januszkiewicz K."/>
            <person name="Wedrychowicz H."/>
        </authorList>
    </citation>
    <scope>NUCLEOTIDE SEQUENCE [LARGE SCALE GENOMIC DNA]</scope>
    <source>
        <strain evidence="1 2">CGMCC 1.10681</strain>
    </source>
</reference>
<protein>
    <submittedName>
        <fullName evidence="1">Uncharacterized protein</fullName>
    </submittedName>
</protein>
<dbReference type="EMBL" id="FRCZ01000006">
    <property type="protein sequence ID" value="SHN26543.1"/>
    <property type="molecule type" value="Genomic_DNA"/>
</dbReference>
<dbReference type="Proteomes" id="UP000184184">
    <property type="component" value="Unassembled WGS sequence"/>
</dbReference>
<keyword evidence="2" id="KW-1185">Reference proteome</keyword>
<proteinExistence type="predicted"/>
<dbReference type="RefSeq" id="WP_073202539.1">
    <property type="nucleotide sequence ID" value="NZ_FRCZ01000006.1"/>
</dbReference>
<organism evidence="1 2">
    <name type="scientific">Gracilibacillus kekensis</name>
    <dbReference type="NCBI Taxonomy" id="1027249"/>
    <lineage>
        <taxon>Bacteria</taxon>
        <taxon>Bacillati</taxon>
        <taxon>Bacillota</taxon>
        <taxon>Bacilli</taxon>
        <taxon>Bacillales</taxon>
        <taxon>Bacillaceae</taxon>
        <taxon>Gracilibacillus</taxon>
    </lineage>
</organism>
<name>A0A1M7Q7T1_9BACI</name>